<dbReference type="InterPro" id="IPR013785">
    <property type="entry name" value="Aldolase_TIM"/>
</dbReference>
<dbReference type="EMBL" id="CP036295">
    <property type="protein sequence ID" value="QCC84757.1"/>
    <property type="molecule type" value="Genomic_DNA"/>
</dbReference>
<dbReference type="Pfam" id="PF08666">
    <property type="entry name" value="SAF"/>
    <property type="match status" value="1"/>
</dbReference>
<feature type="domain" description="AFP-like" evidence="1">
    <location>
        <begin position="284"/>
        <end position="337"/>
    </location>
</feature>
<dbReference type="Gene3D" id="3.90.1210.10">
    <property type="entry name" value="Antifreeze-like/N-acetylneuraminic acid synthase C-terminal domain"/>
    <property type="match status" value="1"/>
</dbReference>
<reference evidence="2 3" key="1">
    <citation type="submission" date="2019-02" db="EMBL/GenBank/DDBJ databases">
        <title>Complete Genome Sequence of Desulfovibrio desulfuricans IC1, a Sulfonate Utilizing Anaerobe.</title>
        <authorList>
            <person name="Day L.A."/>
            <person name="De Leon K.B."/>
            <person name="Wall J.D."/>
        </authorList>
    </citation>
    <scope>NUCLEOTIDE SEQUENCE [LARGE SCALE GENOMIC DNA]</scope>
    <source>
        <strain evidence="2 3">IC1</strain>
    </source>
</reference>
<dbReference type="SUPFAM" id="SSF51269">
    <property type="entry name" value="AFP III-like domain"/>
    <property type="match status" value="1"/>
</dbReference>
<dbReference type="PROSITE" id="PS50844">
    <property type="entry name" value="AFP_LIKE"/>
    <property type="match status" value="1"/>
</dbReference>
<keyword evidence="2" id="KW-0808">Transferase</keyword>
<proteinExistence type="predicted"/>
<dbReference type="OrthoDB" id="9781701at2"/>
<dbReference type="GO" id="GO:0016051">
    <property type="term" value="P:carbohydrate biosynthetic process"/>
    <property type="evidence" value="ECO:0007669"/>
    <property type="project" value="InterPro"/>
</dbReference>
<dbReference type="Proteomes" id="UP000297065">
    <property type="component" value="Chromosome"/>
</dbReference>
<dbReference type="SUPFAM" id="SSF51569">
    <property type="entry name" value="Aldolase"/>
    <property type="match status" value="1"/>
</dbReference>
<dbReference type="GO" id="GO:0050462">
    <property type="term" value="F:N-acetylneuraminate synthase activity"/>
    <property type="evidence" value="ECO:0007669"/>
    <property type="project" value="UniProtKB-EC"/>
</dbReference>
<dbReference type="InterPro" id="IPR013132">
    <property type="entry name" value="PseI/NeuA/B-like_N"/>
</dbReference>
<dbReference type="GO" id="GO:0047444">
    <property type="term" value="F:N-acylneuraminate-9-phosphate synthase activity"/>
    <property type="evidence" value="ECO:0007669"/>
    <property type="project" value="TreeGrafter"/>
</dbReference>
<dbReference type="InterPro" id="IPR051690">
    <property type="entry name" value="PseI-like"/>
</dbReference>
<dbReference type="InterPro" id="IPR057736">
    <property type="entry name" value="SAF_PseI/NeuA/NeuB"/>
</dbReference>
<name>A0A4P7UH30_DESDE</name>
<dbReference type="PANTHER" id="PTHR42966:SF1">
    <property type="entry name" value="SIALIC ACID SYNTHASE"/>
    <property type="match status" value="1"/>
</dbReference>
<organism evidence="2 3">
    <name type="scientific">Desulfovibrio desulfuricans</name>
    <dbReference type="NCBI Taxonomy" id="876"/>
    <lineage>
        <taxon>Bacteria</taxon>
        <taxon>Pseudomonadati</taxon>
        <taxon>Thermodesulfobacteriota</taxon>
        <taxon>Desulfovibrionia</taxon>
        <taxon>Desulfovibrionales</taxon>
        <taxon>Desulfovibrionaceae</taxon>
        <taxon>Desulfovibrio</taxon>
    </lineage>
</organism>
<dbReference type="InterPro" id="IPR006190">
    <property type="entry name" value="SAF_AFP_Neu5Ac"/>
</dbReference>
<gene>
    <name evidence="2" type="primary">neuB</name>
    <name evidence="2" type="ORF">DDIC_02455</name>
</gene>
<sequence length="337" mass="36469">MSRCHIIAEAGVNHNGSLDLALRLVDAAAAAGANVVKFQTFRASCLASCNAPKALYQQATTDADVSQLEMLRRLELSEDDHRQLMSYCQQQGIAFLSTPFDFPSIDFLAYLGMSVFKIPSGEITNLPYLRKVGSLGKDIILSTGMSTIGEVADAMRILEAAGTPRARITLLHCTTQYPAPLDSVNLRAMLTLREGFPGVAGVGYSDHTQGIEVPLAAVALGATVIEKHFTLDKNMEGPDHKASLEPDELRAMVAGIRRVERAMGDGVKAPAQAEILNMAVARKSLVAARPIKKGDLLNEENMTVKRPGNGISPMRWDEFVGKVATRDYAEDELLCEP</sequence>
<dbReference type="Pfam" id="PF03102">
    <property type="entry name" value="NeuB"/>
    <property type="match status" value="1"/>
</dbReference>
<dbReference type="SMART" id="SM00858">
    <property type="entry name" value="SAF"/>
    <property type="match status" value="1"/>
</dbReference>
<protein>
    <submittedName>
        <fullName evidence="2">N-acetylneuraminate synthase</fullName>
        <ecNumber evidence="2">2.5.1.56</ecNumber>
    </submittedName>
</protein>
<accession>A0A4P7UH30</accession>
<dbReference type="RefSeq" id="WP_136398983.1">
    <property type="nucleotide sequence ID" value="NZ_CP036295.1"/>
</dbReference>
<dbReference type="InterPro" id="IPR036732">
    <property type="entry name" value="AFP_Neu5c_C_sf"/>
</dbReference>
<dbReference type="CDD" id="cd11615">
    <property type="entry name" value="SAF_NeuB_like"/>
    <property type="match status" value="1"/>
</dbReference>
<evidence type="ECO:0000259" key="1">
    <source>
        <dbReference type="PROSITE" id="PS50844"/>
    </source>
</evidence>
<dbReference type="EC" id="2.5.1.56" evidence="2"/>
<dbReference type="InterPro" id="IPR020007">
    <property type="entry name" value="NeuB/NeuA"/>
</dbReference>
<dbReference type="NCBIfam" id="TIGR03569">
    <property type="entry name" value="NeuB_NnaB"/>
    <property type="match status" value="1"/>
</dbReference>
<evidence type="ECO:0000313" key="2">
    <source>
        <dbReference type="EMBL" id="QCC84757.1"/>
    </source>
</evidence>
<dbReference type="AlphaFoldDB" id="A0A4P7UH30"/>
<dbReference type="PANTHER" id="PTHR42966">
    <property type="entry name" value="N-ACETYLNEURAMINATE SYNTHASE"/>
    <property type="match status" value="1"/>
</dbReference>
<dbReference type="InterPro" id="IPR013974">
    <property type="entry name" value="SAF"/>
</dbReference>
<evidence type="ECO:0000313" key="3">
    <source>
        <dbReference type="Proteomes" id="UP000297065"/>
    </source>
</evidence>
<dbReference type="Gene3D" id="3.20.20.70">
    <property type="entry name" value="Aldolase class I"/>
    <property type="match status" value="1"/>
</dbReference>